<proteinExistence type="predicted"/>
<protein>
    <submittedName>
        <fullName evidence="1">Uncharacterized protein</fullName>
    </submittedName>
</protein>
<keyword evidence="2" id="KW-1185">Reference proteome</keyword>
<dbReference type="EMBL" id="JAJA02000001">
    <property type="protein sequence ID" value="KWS04052.1"/>
    <property type="molecule type" value="Genomic_DNA"/>
</dbReference>
<accession>A0A108U7N9</accession>
<dbReference type="Proteomes" id="UP000023435">
    <property type="component" value="Unassembled WGS sequence"/>
</dbReference>
<comment type="caution">
    <text evidence="1">The sequence shown here is derived from an EMBL/GenBank/DDBJ whole genome shotgun (WGS) entry which is preliminary data.</text>
</comment>
<dbReference type="OrthoDB" id="7062983at2"/>
<dbReference type="AlphaFoldDB" id="A0A108U7N9"/>
<sequence>MADTTSETISKSPNDSEPLSLEQLVDAWYWGEFPFLAHRPHVRFDALDRAFVSQDYVEVLRGLSAMANDDPRVRIRRALTLLLSGSSEIALPLLDEAECLATTAGIGVLAIANYALREGPEGKTHRELARQLIRERVEGDFEYSAFALRQYWHISGWSAGAEVVLKVAQRGLDQPDSEVYLEAYRARALLLLDRIDEVDLTLLARLAEDNAECAATLFELTIENGPSDVAHTAISLVAKYSAAGDDDALLADLLHARVHIQKARQAGDQNQAKEALELVDRHFPTDYVCCAERGQATFPDTEAEAIAFDIRLSAGVILNDTALICDAASWLARLTFTSPWGENDWSEPLYLRFGNAGAGIHLLEADCTRIEAAIGEKHLWSMIQRDRRSAGAVAEGHERPWDVDRLAVLRAAANTLPVGDWCYEQLLEGLLELGKPDPALLGRSVVRTARHQFDYFELPDAVIKLGVTALSACAEAMLSEIDLSPPKSLPPTLVDTKILKRLSDLKRAPLALRLTQAVHANSPSEYSKFSLGYVQYIAKNFAQSAATYADYFTGHPDSFAAARNLALASGLAGEPDRLHTLRAQIAQKSTENGNDWPSLVEEIDGLLPSARRAEVERNRDRLVLAKMDGINEQMDDRDFEPSDLTLGQATAFLALFRSGDIDHVTWQVGPVGGGEVPFDPSGRFTPLLGQLAQAGVLGVASIQQRGIQVGEEGVDFDWAFVTFKTSPSALHLQRVIRDLPREQWPRAWHQELESLAISVAVDECMEYVAHLANQRRLPLPLEADLLAVFRSHLQDMSIGQCWYCIHRSCLQTLDYRTVYPAGQPQLQGHLLNRIRQNGELLVQRGWDTHYDRLRALPRSHFVAALHDVLTGWNDKPRVTRIRDLIV</sequence>
<evidence type="ECO:0000313" key="2">
    <source>
        <dbReference type="Proteomes" id="UP000023435"/>
    </source>
</evidence>
<reference evidence="1 2" key="1">
    <citation type="journal article" date="2014" name="Genome Announc.">
        <title>Draft Genome Sequence of Lysobacter capsici AZ78, a Bacterium Antagonistic to Plant-Pathogenic Oomycetes.</title>
        <authorList>
            <person name="Puopolo G."/>
            <person name="Sonego P."/>
            <person name="Engelen K."/>
            <person name="Pertot I."/>
        </authorList>
    </citation>
    <scope>NUCLEOTIDE SEQUENCE [LARGE SCALE GENOMIC DNA]</scope>
    <source>
        <strain evidence="1 2">AZ78</strain>
    </source>
</reference>
<name>A0A108U7N9_9GAMM</name>
<organism evidence="1 2">
    <name type="scientific">Lysobacter capsici AZ78</name>
    <dbReference type="NCBI Taxonomy" id="1444315"/>
    <lineage>
        <taxon>Bacteria</taxon>
        <taxon>Pseudomonadati</taxon>
        <taxon>Pseudomonadota</taxon>
        <taxon>Gammaproteobacteria</taxon>
        <taxon>Lysobacterales</taxon>
        <taxon>Lysobacteraceae</taxon>
        <taxon>Lysobacter</taxon>
    </lineage>
</organism>
<evidence type="ECO:0000313" key="1">
    <source>
        <dbReference type="EMBL" id="KWS04052.1"/>
    </source>
</evidence>
<gene>
    <name evidence="1" type="ORF">AZ78_1601</name>
</gene>
<dbReference type="RefSeq" id="WP_153018952.1">
    <property type="nucleotide sequence ID" value="NZ_JAJA02000001.1"/>
</dbReference>